<dbReference type="InterPro" id="IPR050055">
    <property type="entry name" value="EF-Tu_GTPase"/>
</dbReference>
<comment type="function">
    <text evidence="7">Translation factor necessary for the incorporation of selenocysteine into proteins. It probably replaces EF-Tu for the insertion of selenocysteine directed by the UGA codon. SelB binds GTP and GDP.</text>
</comment>
<dbReference type="InterPro" id="IPR004161">
    <property type="entry name" value="EFTu-like_2"/>
</dbReference>
<evidence type="ECO:0000256" key="2">
    <source>
        <dbReference type="ARBA" id="ARBA00015953"/>
    </source>
</evidence>
<dbReference type="AlphaFoldDB" id="A0A160VA07"/>
<dbReference type="EMBL" id="FAXA01000032">
    <property type="protein sequence ID" value="CUV01270.1"/>
    <property type="molecule type" value="Genomic_DNA"/>
</dbReference>
<sequence length="621" mass="68933">MYVIGTAGHVDHGKSTLVKALTGIDPDRFPEEKAREMTIDLGFAWMELPSGREVSIVDVPGHERFIKNMLAGVGAIDLALLIVAADESVMPQTREHLAILDILQITRGLVVVTKTDLVDEELVELVKAEVEDTLQGTSFEGCPMVGVSAYTSDGLDELKETMDRILDETNARQDLGRPRLPVDRCFTISGFGTVVTGTLIDGTLTVGQEIELAGSGQRARVRGLQSHKTKIDSSDPGVRLAVNLSGLSKDEVERGEILTIPGWLKPTYRLDARLRMVKNAPNPLKHNQGVTFHLFTSESSARVRLLDADRLTAGQEGWVQLLLNDPLPVVKGDFFVIRSSEDTLGGGQIVDPNPRRRYRRFDDDIVERLLTLDQGTGGDIIISVAEQWGPCDLTTLSQRTNLSREEVTERVAQLTEEGDLVNLGDFGGDADAVVYSAQGWAILKSKVTSALQLYHTQYPLRHGVPTQEIRSRLDLSQPVYQRALVKLVKEQVVVDERQSLRLPDHEITLTPKMEEEASAYLQSLQKDPYSPSSDLKVSSELLSVLIDQGKVVRVTDGVIFDASAYREMTERIVQHLNDKGNITVAEARTMFDTSRKYILPLLEHMDQQQITRRTGDERVLR</sequence>
<dbReference type="SUPFAM" id="SSF50447">
    <property type="entry name" value="Translation proteins"/>
    <property type="match status" value="1"/>
</dbReference>
<accession>A0A160VA07</accession>
<dbReference type="InterPro" id="IPR027417">
    <property type="entry name" value="P-loop_NTPase"/>
</dbReference>
<dbReference type="GO" id="GO:0003723">
    <property type="term" value="F:RNA binding"/>
    <property type="evidence" value="ECO:0007669"/>
    <property type="project" value="InterPro"/>
</dbReference>
<dbReference type="SUPFAM" id="SSF52540">
    <property type="entry name" value="P-loop containing nucleoside triphosphate hydrolases"/>
    <property type="match status" value="1"/>
</dbReference>
<dbReference type="GO" id="GO:0001514">
    <property type="term" value="P:selenocysteine incorporation"/>
    <property type="evidence" value="ECO:0007669"/>
    <property type="project" value="InterPro"/>
</dbReference>
<dbReference type="InterPro" id="IPR009001">
    <property type="entry name" value="Transl_elong_EF1A/Init_IF2_C"/>
</dbReference>
<evidence type="ECO:0000256" key="7">
    <source>
        <dbReference type="ARBA" id="ARBA00025526"/>
    </source>
</evidence>
<dbReference type="Pfam" id="PF25461">
    <property type="entry name" value="Beta-barrel_SelB"/>
    <property type="match status" value="1"/>
</dbReference>
<dbReference type="FunFam" id="3.40.50.300:FF:001064">
    <property type="entry name" value="Selenocysteine-specific translation elongation factor"/>
    <property type="match status" value="1"/>
</dbReference>
<dbReference type="InterPro" id="IPR000795">
    <property type="entry name" value="T_Tr_GTP-bd_dom"/>
</dbReference>
<evidence type="ECO:0000256" key="4">
    <source>
        <dbReference type="ARBA" id="ARBA00022741"/>
    </source>
</evidence>
<evidence type="ECO:0000256" key="3">
    <source>
        <dbReference type="ARBA" id="ARBA00022490"/>
    </source>
</evidence>
<dbReference type="PANTHER" id="PTHR43721">
    <property type="entry name" value="ELONGATION FACTOR TU-RELATED"/>
    <property type="match status" value="1"/>
</dbReference>
<proteinExistence type="predicted"/>
<dbReference type="SUPFAM" id="SSF50465">
    <property type="entry name" value="EF-Tu/eEF-1alpha/eIF2-gamma C-terminal domain"/>
    <property type="match status" value="1"/>
</dbReference>
<dbReference type="Pfam" id="PF03144">
    <property type="entry name" value="GTP_EFTU_D2"/>
    <property type="match status" value="1"/>
</dbReference>
<keyword evidence="6" id="KW-0342">GTP-binding</keyword>
<evidence type="ECO:0000256" key="8">
    <source>
        <dbReference type="ARBA" id="ARBA00031615"/>
    </source>
</evidence>
<evidence type="ECO:0000313" key="10">
    <source>
        <dbReference type="EMBL" id="CUV01270.1"/>
    </source>
</evidence>
<keyword evidence="3" id="KW-0963">Cytoplasm</keyword>
<comment type="subcellular location">
    <subcellularLocation>
        <location evidence="1">Cytoplasm</location>
    </subcellularLocation>
</comment>
<keyword evidence="10" id="KW-0251">Elongation factor</keyword>
<dbReference type="NCBIfam" id="TIGR00231">
    <property type="entry name" value="small_GTP"/>
    <property type="match status" value="1"/>
</dbReference>
<dbReference type="GO" id="GO:0005829">
    <property type="term" value="C:cytosol"/>
    <property type="evidence" value="ECO:0007669"/>
    <property type="project" value="TreeGrafter"/>
</dbReference>
<dbReference type="Gene3D" id="1.10.10.10">
    <property type="entry name" value="Winged helix-like DNA-binding domain superfamily/Winged helix DNA-binding domain"/>
    <property type="match status" value="1"/>
</dbReference>
<organism evidence="10">
    <name type="scientific">hydrothermal vent metagenome</name>
    <dbReference type="NCBI Taxonomy" id="652676"/>
    <lineage>
        <taxon>unclassified sequences</taxon>
        <taxon>metagenomes</taxon>
        <taxon>ecological metagenomes</taxon>
    </lineage>
</organism>
<dbReference type="PROSITE" id="PS51722">
    <property type="entry name" value="G_TR_2"/>
    <property type="match status" value="1"/>
</dbReference>
<reference evidence="10" key="1">
    <citation type="submission" date="2015-10" db="EMBL/GenBank/DDBJ databases">
        <authorList>
            <person name="Gilbert D.G."/>
        </authorList>
    </citation>
    <scope>NUCLEOTIDE SEQUENCE</scope>
</reference>
<evidence type="ECO:0000256" key="5">
    <source>
        <dbReference type="ARBA" id="ARBA00022917"/>
    </source>
</evidence>
<protein>
    <recommendedName>
        <fullName evidence="2">Selenocysteine-specific elongation factor</fullName>
    </recommendedName>
    <alternativeName>
        <fullName evidence="8">SelB translation factor</fullName>
    </alternativeName>
</protein>
<dbReference type="GO" id="GO:0003924">
    <property type="term" value="F:GTPase activity"/>
    <property type="evidence" value="ECO:0007669"/>
    <property type="project" value="InterPro"/>
</dbReference>
<dbReference type="InterPro" id="IPR009000">
    <property type="entry name" value="Transl_B-barrel_sf"/>
</dbReference>
<keyword evidence="5" id="KW-0648">Protein biosynthesis</keyword>
<name>A0A160VA07_9ZZZZ</name>
<dbReference type="CDD" id="cd04171">
    <property type="entry name" value="SelB"/>
    <property type="match status" value="1"/>
</dbReference>
<dbReference type="Gene3D" id="3.40.50.300">
    <property type="entry name" value="P-loop containing nucleotide triphosphate hydrolases"/>
    <property type="match status" value="1"/>
</dbReference>
<dbReference type="InterPro" id="IPR005225">
    <property type="entry name" value="Small_GTP-bd"/>
</dbReference>
<dbReference type="InterPro" id="IPR036390">
    <property type="entry name" value="WH_DNA-bd_sf"/>
</dbReference>
<dbReference type="InterPro" id="IPR004535">
    <property type="entry name" value="Transl_elong_SelB"/>
</dbReference>
<dbReference type="Pfam" id="PF00009">
    <property type="entry name" value="GTP_EFTU"/>
    <property type="match status" value="1"/>
</dbReference>
<gene>
    <name evidence="10" type="ORF">MGWOODY_Clf1049</name>
</gene>
<dbReference type="Gene3D" id="2.40.30.10">
    <property type="entry name" value="Translation factors"/>
    <property type="match status" value="1"/>
</dbReference>
<dbReference type="SUPFAM" id="SSF46785">
    <property type="entry name" value="Winged helix' DNA-binding domain"/>
    <property type="match status" value="2"/>
</dbReference>
<dbReference type="Pfam" id="PF09106">
    <property type="entry name" value="WHD_2nd_SelB"/>
    <property type="match status" value="1"/>
</dbReference>
<dbReference type="CDD" id="cd15491">
    <property type="entry name" value="selB_III"/>
    <property type="match status" value="1"/>
</dbReference>
<evidence type="ECO:0000256" key="1">
    <source>
        <dbReference type="ARBA" id="ARBA00004496"/>
    </source>
</evidence>
<dbReference type="NCBIfam" id="TIGR00475">
    <property type="entry name" value="selB"/>
    <property type="match status" value="1"/>
</dbReference>
<dbReference type="GO" id="GO:0005525">
    <property type="term" value="F:GTP binding"/>
    <property type="evidence" value="ECO:0007669"/>
    <property type="project" value="UniProtKB-KW"/>
</dbReference>
<dbReference type="CDD" id="cd03696">
    <property type="entry name" value="SelB_II"/>
    <property type="match status" value="1"/>
</dbReference>
<dbReference type="InterPro" id="IPR015191">
    <property type="entry name" value="SelB_WHD4"/>
</dbReference>
<feature type="domain" description="Tr-type G" evidence="9">
    <location>
        <begin position="1"/>
        <end position="171"/>
    </location>
</feature>
<dbReference type="GO" id="GO:0003746">
    <property type="term" value="F:translation elongation factor activity"/>
    <property type="evidence" value="ECO:0007669"/>
    <property type="project" value="UniProtKB-KW"/>
</dbReference>
<dbReference type="InterPro" id="IPR057335">
    <property type="entry name" value="Beta-barrel_SelB"/>
</dbReference>
<evidence type="ECO:0000256" key="6">
    <source>
        <dbReference type="ARBA" id="ARBA00023134"/>
    </source>
</evidence>
<dbReference type="InterPro" id="IPR036388">
    <property type="entry name" value="WH-like_DNA-bd_sf"/>
</dbReference>
<keyword evidence="4" id="KW-0547">Nucleotide-binding</keyword>
<dbReference type="InterPro" id="IPR015190">
    <property type="entry name" value="Elong_fac_SelB-wing-hlx_typ-2"/>
</dbReference>
<dbReference type="PRINTS" id="PR00315">
    <property type="entry name" value="ELONGATNFCT"/>
</dbReference>
<dbReference type="Gene3D" id="1.10.10.2770">
    <property type="match status" value="1"/>
</dbReference>
<dbReference type="PANTHER" id="PTHR43721:SF22">
    <property type="entry name" value="ELONGATION FACTOR TU, MITOCHONDRIAL"/>
    <property type="match status" value="1"/>
</dbReference>
<dbReference type="Pfam" id="PF09107">
    <property type="entry name" value="WHD_3rd_SelB"/>
    <property type="match status" value="1"/>
</dbReference>
<evidence type="ECO:0000259" key="9">
    <source>
        <dbReference type="PROSITE" id="PS51722"/>
    </source>
</evidence>